<keyword evidence="3" id="KW-0677">Repeat</keyword>
<proteinExistence type="predicted"/>
<dbReference type="InterPro" id="IPR000425">
    <property type="entry name" value="MIP"/>
</dbReference>
<dbReference type="AlphaFoldDB" id="A0A1D6HYR3"/>
<evidence type="ECO:0000256" key="5">
    <source>
        <dbReference type="ARBA" id="ARBA00023136"/>
    </source>
</evidence>
<dbReference type="GO" id="GO:0015267">
    <property type="term" value="F:channel activity"/>
    <property type="evidence" value="ECO:0007669"/>
    <property type="project" value="InterPro"/>
</dbReference>
<dbReference type="EMBL" id="CM007650">
    <property type="protein sequence ID" value="ONM53262.1"/>
    <property type="molecule type" value="Genomic_DNA"/>
</dbReference>
<dbReference type="Pfam" id="PF00230">
    <property type="entry name" value="MIP"/>
    <property type="match status" value="1"/>
</dbReference>
<keyword evidence="5" id="KW-0472">Membrane</keyword>
<feature type="compositionally biased region" description="Low complexity" evidence="6">
    <location>
        <begin position="85"/>
        <end position="102"/>
    </location>
</feature>
<dbReference type="Gene3D" id="1.20.1080.10">
    <property type="entry name" value="Glycerol uptake facilitator protein"/>
    <property type="match status" value="1"/>
</dbReference>
<keyword evidence="4" id="KW-1133">Transmembrane helix</keyword>
<evidence type="ECO:0000256" key="6">
    <source>
        <dbReference type="SAM" id="MobiDB-lite"/>
    </source>
</evidence>
<sequence length="202" mass="20957">MGKDDAFQSAYFDRYGGGANSLASGYSRGTGLGAEIIGTFVLVYTVFSATDPKRNAPSASPCSWCTWPPSPSPAPASTRPGAWAPPSSTTRTSPGTTTGSSGWALSWALPSRPSTTSTSSGLAPSRPSAPSGATRDERGLAVEQWRATYGRGAVSEENAIIHRSTWVPVVGSGRLFFVSAAAALRACVRFGLVSFPCNVIMS</sequence>
<gene>
    <name evidence="7" type="ORF">ZEAMMB73_Zm00001d019563</name>
</gene>
<keyword evidence="2" id="KW-0812">Transmembrane</keyword>
<protein>
    <submittedName>
        <fullName evidence="7">Aquaporin PIP2-1</fullName>
    </submittedName>
</protein>
<evidence type="ECO:0000256" key="2">
    <source>
        <dbReference type="ARBA" id="ARBA00022692"/>
    </source>
</evidence>
<evidence type="ECO:0000256" key="3">
    <source>
        <dbReference type="ARBA" id="ARBA00022737"/>
    </source>
</evidence>
<feature type="region of interest" description="Disordered" evidence="6">
    <location>
        <begin position="69"/>
        <end position="138"/>
    </location>
</feature>
<name>A0A1D6HYR3_MAIZE</name>
<dbReference type="GO" id="GO:0016020">
    <property type="term" value="C:membrane"/>
    <property type="evidence" value="ECO:0007669"/>
    <property type="project" value="UniProtKB-SubCell"/>
</dbReference>
<dbReference type="SUPFAM" id="SSF81338">
    <property type="entry name" value="Aquaporin-like"/>
    <property type="match status" value="1"/>
</dbReference>
<dbReference type="PANTHER" id="PTHR45687">
    <property type="entry name" value="AQUAPORIN OR AQUAGLYCEROPORIN RELATED"/>
    <property type="match status" value="1"/>
</dbReference>
<evidence type="ECO:0000313" key="7">
    <source>
        <dbReference type="EMBL" id="ONM53262.1"/>
    </source>
</evidence>
<dbReference type="InterPro" id="IPR034294">
    <property type="entry name" value="Aquaporin_transptr"/>
</dbReference>
<reference evidence="7" key="1">
    <citation type="submission" date="2015-12" db="EMBL/GenBank/DDBJ databases">
        <title>Update maize B73 reference genome by single molecule sequencing technologies.</title>
        <authorList>
            <consortium name="Maize Genome Sequencing Project"/>
            <person name="Ware D."/>
        </authorList>
    </citation>
    <scope>NUCLEOTIDE SEQUENCE [LARGE SCALE GENOMIC DNA]</scope>
    <source>
        <tissue evidence="7">Seedling</tissue>
    </source>
</reference>
<dbReference type="InterPro" id="IPR023271">
    <property type="entry name" value="Aquaporin-like"/>
</dbReference>
<evidence type="ECO:0000256" key="4">
    <source>
        <dbReference type="ARBA" id="ARBA00022989"/>
    </source>
</evidence>
<organism evidence="7">
    <name type="scientific">Zea mays</name>
    <name type="common">Maize</name>
    <dbReference type="NCBI Taxonomy" id="4577"/>
    <lineage>
        <taxon>Eukaryota</taxon>
        <taxon>Viridiplantae</taxon>
        <taxon>Streptophyta</taxon>
        <taxon>Embryophyta</taxon>
        <taxon>Tracheophyta</taxon>
        <taxon>Spermatophyta</taxon>
        <taxon>Magnoliopsida</taxon>
        <taxon>Liliopsida</taxon>
        <taxon>Poales</taxon>
        <taxon>Poaceae</taxon>
        <taxon>PACMAD clade</taxon>
        <taxon>Panicoideae</taxon>
        <taxon>Andropogonodae</taxon>
        <taxon>Andropogoneae</taxon>
        <taxon>Tripsacinae</taxon>
        <taxon>Zea</taxon>
    </lineage>
</organism>
<comment type="subcellular location">
    <subcellularLocation>
        <location evidence="1">Membrane</location>
        <topology evidence="1">Multi-pass membrane protein</topology>
    </subcellularLocation>
</comment>
<accession>A0A1D6HYR3</accession>
<evidence type="ECO:0000256" key="1">
    <source>
        <dbReference type="ARBA" id="ARBA00004141"/>
    </source>
</evidence>